<name>A0A0W0VI22_9GAMM</name>
<dbReference type="RefSeq" id="WP_058529909.1">
    <property type="nucleotide sequence ID" value="NZ_CAAAHZ010000001.1"/>
</dbReference>
<protein>
    <submittedName>
        <fullName evidence="2">Uncharacterized protein</fullName>
    </submittedName>
</protein>
<feature type="compositionally biased region" description="Low complexity" evidence="1">
    <location>
        <begin position="96"/>
        <end position="106"/>
    </location>
</feature>
<evidence type="ECO:0000313" key="3">
    <source>
        <dbReference type="Proteomes" id="UP000054997"/>
    </source>
</evidence>
<evidence type="ECO:0000256" key="1">
    <source>
        <dbReference type="SAM" id="MobiDB-lite"/>
    </source>
</evidence>
<accession>A0A0W0VI22</accession>
<feature type="compositionally biased region" description="Basic and acidic residues" evidence="1">
    <location>
        <begin position="162"/>
        <end position="187"/>
    </location>
</feature>
<gene>
    <name evidence="2" type="ORF">Llon_1937</name>
</gene>
<dbReference type="PATRIC" id="fig|45068.5.peg.2107"/>
<sequence length="333" mass="36924">MPNGDQDPKNNPSQENQNIAPNKDAQNEQTVSDVPKDEAVKEQQNKDEQSKQEEAKKEEEKKKSTPLYTPESKDNTEDVNKKAKKDEEEEKKSETLGALASAAQGLSPDVKALLETMDMVAKAFEELGDVIAEKTGIKQKLKSLQDQIVQKIVDGVKSIFQKNDKGMENAEMKEEEKQIKKEEKEQQQEQEEETQDEVKKKTPEANDGPGGVVEEQDEVANKTPGESQQQQTVEMESNPDLSQSKTASTIENSDIAGEEVNLSQDKKSSQQLDNMTPLSSTEGVPGKNNGQTQEVMAKNDETVNEQKQAQQQQQQPQQQQTSEVSNSPNAPVG</sequence>
<feature type="compositionally biased region" description="Basic and acidic residues" evidence="1">
    <location>
        <begin position="71"/>
        <end position="94"/>
    </location>
</feature>
<feature type="compositionally biased region" description="Polar residues" evidence="1">
    <location>
        <begin position="224"/>
        <end position="252"/>
    </location>
</feature>
<dbReference type="AlphaFoldDB" id="A0A0W0VI22"/>
<dbReference type="EMBL" id="LNYK01000033">
    <property type="protein sequence ID" value="KTD19765.1"/>
    <property type="molecule type" value="Genomic_DNA"/>
</dbReference>
<feature type="region of interest" description="Disordered" evidence="1">
    <location>
        <begin position="161"/>
        <end position="333"/>
    </location>
</feature>
<proteinExistence type="predicted"/>
<feature type="compositionally biased region" description="Basic and acidic residues" evidence="1">
    <location>
        <begin position="34"/>
        <end position="63"/>
    </location>
</feature>
<comment type="caution">
    <text evidence="2">The sequence shown here is derived from an EMBL/GenBank/DDBJ whole genome shotgun (WGS) entry which is preliminary data.</text>
</comment>
<organism evidence="2 3">
    <name type="scientific">Legionella londiniensis</name>
    <dbReference type="NCBI Taxonomy" id="45068"/>
    <lineage>
        <taxon>Bacteria</taxon>
        <taxon>Pseudomonadati</taxon>
        <taxon>Pseudomonadota</taxon>
        <taxon>Gammaproteobacteria</taxon>
        <taxon>Legionellales</taxon>
        <taxon>Legionellaceae</taxon>
        <taxon>Legionella</taxon>
    </lineage>
</organism>
<reference evidence="2 3" key="1">
    <citation type="submission" date="2015-11" db="EMBL/GenBank/DDBJ databases">
        <title>Genomic analysis of 38 Legionella species identifies large and diverse effector repertoires.</title>
        <authorList>
            <person name="Burstein D."/>
            <person name="Amaro F."/>
            <person name="Zusman T."/>
            <person name="Lifshitz Z."/>
            <person name="Cohen O."/>
            <person name="Gilbert J.A."/>
            <person name="Pupko T."/>
            <person name="Shuman H.A."/>
            <person name="Segal G."/>
        </authorList>
    </citation>
    <scope>NUCLEOTIDE SEQUENCE [LARGE SCALE GENOMIC DNA]</scope>
    <source>
        <strain evidence="2 3">ATCC 49505</strain>
    </source>
</reference>
<feature type="compositionally biased region" description="Polar residues" evidence="1">
    <location>
        <begin position="269"/>
        <end position="294"/>
    </location>
</feature>
<feature type="compositionally biased region" description="Low complexity" evidence="1">
    <location>
        <begin position="306"/>
        <end position="320"/>
    </location>
</feature>
<keyword evidence="3" id="KW-1185">Reference proteome</keyword>
<evidence type="ECO:0000313" key="2">
    <source>
        <dbReference type="EMBL" id="KTD19765.1"/>
    </source>
</evidence>
<dbReference type="Proteomes" id="UP000054997">
    <property type="component" value="Unassembled WGS sequence"/>
</dbReference>
<feature type="region of interest" description="Disordered" evidence="1">
    <location>
        <begin position="1"/>
        <end position="106"/>
    </location>
</feature>
<feature type="compositionally biased region" description="Polar residues" evidence="1">
    <location>
        <begin position="9"/>
        <end position="20"/>
    </location>
</feature>
<feature type="compositionally biased region" description="Polar residues" evidence="1">
    <location>
        <begin position="321"/>
        <end position="333"/>
    </location>
</feature>